<feature type="compositionally biased region" description="Polar residues" evidence="3">
    <location>
        <begin position="164"/>
        <end position="173"/>
    </location>
</feature>
<keyword evidence="5" id="KW-1185">Reference proteome</keyword>
<gene>
    <name evidence="4" type="primary">VGLL4</name>
    <name evidence="4" type="ORF">AOXY_G33868</name>
</gene>
<evidence type="ECO:0000313" key="5">
    <source>
        <dbReference type="Proteomes" id="UP001230051"/>
    </source>
</evidence>
<feature type="compositionally biased region" description="Polar residues" evidence="3">
    <location>
        <begin position="148"/>
        <end position="157"/>
    </location>
</feature>
<proteinExistence type="inferred from homology"/>
<name>A0AAD8FRK7_ACIOX</name>
<evidence type="ECO:0000256" key="1">
    <source>
        <dbReference type="ARBA" id="ARBA00002229"/>
    </source>
</evidence>
<feature type="region of interest" description="Disordered" evidence="3">
    <location>
        <begin position="142"/>
        <end position="173"/>
    </location>
</feature>
<protein>
    <submittedName>
        <fullName evidence="4">Transcription cofactor vestigial-like protein 4 isoform X2</fullName>
    </submittedName>
</protein>
<accession>A0AAD8FRK7</accession>
<comment type="caution">
    <text evidence="4">The sequence shown here is derived from an EMBL/GenBank/DDBJ whole genome shotgun (WGS) entry which is preliminary data.</text>
</comment>
<dbReference type="Pfam" id="PF15245">
    <property type="entry name" value="VGLL4"/>
    <property type="match status" value="1"/>
</dbReference>
<dbReference type="PANTHER" id="PTHR17604">
    <property type="entry name" value="TRANSCRIPTION COFACTOR VESTIGIAL-LIKE PROTEIN 4"/>
    <property type="match status" value="1"/>
</dbReference>
<comment type="similarity">
    <text evidence="2">Belongs to the vestigial family.</text>
</comment>
<dbReference type="EMBL" id="JAGXEW010000058">
    <property type="protein sequence ID" value="KAK1150574.1"/>
    <property type="molecule type" value="Genomic_DNA"/>
</dbReference>
<dbReference type="InterPro" id="IPR028184">
    <property type="entry name" value="VGLL4"/>
</dbReference>
<evidence type="ECO:0000256" key="3">
    <source>
        <dbReference type="SAM" id="MobiDB-lite"/>
    </source>
</evidence>
<feature type="compositionally biased region" description="Basic and acidic residues" evidence="3">
    <location>
        <begin position="53"/>
        <end position="66"/>
    </location>
</feature>
<dbReference type="SMART" id="SM00711">
    <property type="entry name" value="TDU"/>
    <property type="match status" value="2"/>
</dbReference>
<feature type="region of interest" description="Disordered" evidence="3">
    <location>
        <begin position="249"/>
        <end position="292"/>
    </location>
</feature>
<evidence type="ECO:0000313" key="4">
    <source>
        <dbReference type="EMBL" id="KAK1150574.1"/>
    </source>
</evidence>
<dbReference type="AlphaFoldDB" id="A0AAD8FRK7"/>
<organism evidence="4 5">
    <name type="scientific">Acipenser oxyrinchus oxyrinchus</name>
    <dbReference type="NCBI Taxonomy" id="40147"/>
    <lineage>
        <taxon>Eukaryota</taxon>
        <taxon>Metazoa</taxon>
        <taxon>Chordata</taxon>
        <taxon>Craniata</taxon>
        <taxon>Vertebrata</taxon>
        <taxon>Euteleostomi</taxon>
        <taxon>Actinopterygii</taxon>
        <taxon>Chondrostei</taxon>
        <taxon>Acipenseriformes</taxon>
        <taxon>Acipenseridae</taxon>
        <taxon>Acipenser</taxon>
    </lineage>
</organism>
<dbReference type="GO" id="GO:0001223">
    <property type="term" value="F:transcription coactivator binding"/>
    <property type="evidence" value="ECO:0007669"/>
    <property type="project" value="TreeGrafter"/>
</dbReference>
<dbReference type="PANTHER" id="PTHR17604:SF4">
    <property type="entry name" value="VESTIGIAL-LIKE 4 LIKE"/>
    <property type="match status" value="1"/>
</dbReference>
<dbReference type="Proteomes" id="UP001230051">
    <property type="component" value="Unassembled WGS sequence"/>
</dbReference>
<feature type="region of interest" description="Disordered" evidence="3">
    <location>
        <begin position="38"/>
        <end position="68"/>
    </location>
</feature>
<dbReference type="GO" id="GO:0045892">
    <property type="term" value="P:negative regulation of DNA-templated transcription"/>
    <property type="evidence" value="ECO:0007669"/>
    <property type="project" value="TreeGrafter"/>
</dbReference>
<evidence type="ECO:0000256" key="2">
    <source>
        <dbReference type="ARBA" id="ARBA00025784"/>
    </source>
</evidence>
<feature type="non-terminal residue" evidence="4">
    <location>
        <position position="292"/>
    </location>
</feature>
<feature type="region of interest" description="Disordered" evidence="3">
    <location>
        <begin position="87"/>
        <end position="110"/>
    </location>
</feature>
<feature type="compositionally biased region" description="Basic and acidic residues" evidence="3">
    <location>
        <begin position="87"/>
        <end position="99"/>
    </location>
</feature>
<sequence length="292" mass="31616">MEVANFHYITRMNSGFKVYILEGQPSLRAEDRYRQLSNHRTGHPPVYPIKRKYSPDRSQSVEERPVKVKRSPMALITRERALFRDATRSFQRESSRSPSERQAPPPTAITAAMRRTSPVYRLPSPAYASPPMDEPLALIKKPGYCSPSEGSTATGTLPSPGARSPTSRAQQMRPSVITCVSSAQCSSSRSPDLPSSCCSTVVAAPHACDPVVEEHFRRSLGKNYSEADSSSASIHVSVDDHFAKALGRSGCRSRLPPLQTAPAVHLPPQPGQTAPTAQSEPPGAGSSLQSAP</sequence>
<reference evidence="4" key="1">
    <citation type="submission" date="2022-02" db="EMBL/GenBank/DDBJ databases">
        <title>Atlantic sturgeon de novo genome assembly.</title>
        <authorList>
            <person name="Stock M."/>
            <person name="Klopp C."/>
            <person name="Guiguen Y."/>
            <person name="Cabau C."/>
            <person name="Parinello H."/>
            <person name="Santidrian Yebra-Pimentel E."/>
            <person name="Kuhl H."/>
            <person name="Dirks R.P."/>
            <person name="Guessner J."/>
            <person name="Wuertz S."/>
            <person name="Du K."/>
            <person name="Schartl M."/>
        </authorList>
    </citation>
    <scope>NUCLEOTIDE SEQUENCE</scope>
    <source>
        <strain evidence="4">STURGEONOMICS-FGT-2020</strain>
        <tissue evidence="4">Whole blood</tissue>
    </source>
</reference>
<dbReference type="InterPro" id="IPR006627">
    <property type="entry name" value="TDU_repeat"/>
</dbReference>
<comment type="function">
    <text evidence="1">May act as a specific coactivator for the mammalian TEFs.</text>
</comment>